<organism evidence="4 5">
    <name type="scientific">Trametes cubensis</name>
    <dbReference type="NCBI Taxonomy" id="1111947"/>
    <lineage>
        <taxon>Eukaryota</taxon>
        <taxon>Fungi</taxon>
        <taxon>Dikarya</taxon>
        <taxon>Basidiomycota</taxon>
        <taxon>Agaricomycotina</taxon>
        <taxon>Agaricomycetes</taxon>
        <taxon>Polyporales</taxon>
        <taxon>Polyporaceae</taxon>
        <taxon>Trametes</taxon>
    </lineage>
</organism>
<comment type="caution">
    <text evidence="4">The sequence shown here is derived from an EMBL/GenBank/DDBJ whole genome shotgun (WGS) entry which is preliminary data.</text>
</comment>
<dbReference type="InterPro" id="IPR059179">
    <property type="entry name" value="MLKL-like_MCAfunc"/>
</dbReference>
<protein>
    <recommendedName>
        <fullName evidence="3">Nephrocystin 3-like N-terminal domain-containing protein</fullName>
    </recommendedName>
</protein>
<evidence type="ECO:0000256" key="1">
    <source>
        <dbReference type="ARBA" id="ARBA00022737"/>
    </source>
</evidence>
<keyword evidence="5" id="KW-1185">Reference proteome</keyword>
<feature type="domain" description="Nephrocystin 3-like N-terminal" evidence="3">
    <location>
        <begin position="287"/>
        <end position="395"/>
    </location>
</feature>
<dbReference type="PANTHER" id="PTHR10039">
    <property type="entry name" value="AMELOGENIN"/>
    <property type="match status" value="1"/>
</dbReference>
<proteinExistence type="predicted"/>
<dbReference type="CDD" id="cd21037">
    <property type="entry name" value="MLKL_NTD"/>
    <property type="match status" value="1"/>
</dbReference>
<dbReference type="Pfam" id="PF24883">
    <property type="entry name" value="NPHP3_N"/>
    <property type="match status" value="1"/>
</dbReference>
<accession>A0AAD7X7D8</accession>
<dbReference type="EMBL" id="JAPEVG010000315">
    <property type="protein sequence ID" value="KAJ8468910.1"/>
    <property type="molecule type" value="Genomic_DNA"/>
</dbReference>
<dbReference type="Proteomes" id="UP001215151">
    <property type="component" value="Unassembled WGS sequence"/>
</dbReference>
<keyword evidence="1" id="KW-0677">Repeat</keyword>
<feature type="compositionally biased region" description="Basic residues" evidence="2">
    <location>
        <begin position="1"/>
        <end position="10"/>
    </location>
</feature>
<dbReference type="AlphaFoldDB" id="A0AAD7X7D8"/>
<evidence type="ECO:0000313" key="5">
    <source>
        <dbReference type="Proteomes" id="UP001215151"/>
    </source>
</evidence>
<name>A0AAD7X7D8_9APHY</name>
<sequence length="739" mass="81368">MHYLHGKRRERPQQTPGVSRGKQLAKTGLNGLIEALKLTKGASSACPPLQYAVEALLVVLEAFKKCSETAEEIEALLSRIELLNDLMNQAPPEDRCPQELKDRLVTLTSKFNEIAEDAKDTQSKPPILRLLNAAGYAGKTESWIKKLDRHINDFCLRGIVSTEIAVNTGFDGVNSRLDNVVPKRKYELNEVSGHSLIQNYCCDEDWTDSSMDVPVLGSLRPVIEALMHSASSVHVQCHRNTRLEILATLCSWLRPDDPRLAELPGGVVPALSDRPILWLHALAGSGNNINCIFRTIAYKLALRLPTFRKHLTKILETDPDLYSFNPTRQLEKLIVEPLEAARADATSNAPLPAHIAIVIDALDECTDNAAVSTILVSLAKYIGRFAPLKFLISSRPEVNISRGFLRRELDENTQALALNLIPEDITRRDISAFLQSRLAGIKLNFVLNASWPAEEQLKNLVDLSGLLFIFAVAAARYIEDEAEGDPDGRLTSLLNAGNAVAANRGTSEPRFSILDTLYIQVLKNAASKLGNTLKARLNLVLGTIVLAEQRLSPTALNALLDLPAGAVRGVLPFLSAVLTFPNGDDDPAPIGVIHLSFPNFLMDPTRCTDENFLVHPRSQHTVITSKCLKLMSEELKYDILGVASEPGHDCILNSEIPDLQMRASQHLPAALQYACKYWTRHLCQAEVDETLLIALEEFCASHLLHWLEVLSVLGCVDGAVEAAQSAQAYLNASTLQHNH</sequence>
<feature type="region of interest" description="Disordered" evidence="2">
    <location>
        <begin position="1"/>
        <end position="21"/>
    </location>
</feature>
<dbReference type="PANTHER" id="PTHR10039:SF14">
    <property type="entry name" value="NACHT DOMAIN-CONTAINING PROTEIN"/>
    <property type="match status" value="1"/>
</dbReference>
<evidence type="ECO:0000313" key="4">
    <source>
        <dbReference type="EMBL" id="KAJ8468910.1"/>
    </source>
</evidence>
<dbReference type="InterPro" id="IPR056884">
    <property type="entry name" value="NPHP3-like_N"/>
</dbReference>
<reference evidence="4" key="1">
    <citation type="submission" date="2022-11" db="EMBL/GenBank/DDBJ databases">
        <title>Genome Sequence of Cubamyces cubensis.</title>
        <authorList>
            <person name="Buettner E."/>
        </authorList>
    </citation>
    <scope>NUCLEOTIDE SEQUENCE</scope>
    <source>
        <strain evidence="4">MPL-01</strain>
    </source>
</reference>
<gene>
    <name evidence="4" type="ORF">ONZ51_g9340</name>
</gene>
<evidence type="ECO:0000259" key="3">
    <source>
        <dbReference type="Pfam" id="PF24883"/>
    </source>
</evidence>
<evidence type="ECO:0000256" key="2">
    <source>
        <dbReference type="SAM" id="MobiDB-lite"/>
    </source>
</evidence>